<dbReference type="Pfam" id="PF18826">
    <property type="entry name" value="bVLRF1"/>
    <property type="match status" value="1"/>
</dbReference>
<sequence length="297" mass="33942">MVSHDAKSQIQAWGELYAFDLPKDLRGALWMCSSNDAHQEIERLFPNTAEQIRTPHETTDEQVETSESIWTDDSKWHIRPTVFEQHCRFEIYRSILPQSSGRDSGALSKKPLKELRRLQHHADLKGRNGEKRLSRTWTLIIIGTDEMAVMQVQTDLGESDDGKSIEDRMVILRHEIFNFRTEPLIEGSSRHHRGRGNLKNAKGKALAKMLRKSQRGVETDPKVKTVNEVLRSWSAQLCESELIFIGANRKQVSIHFPESSAAYRKLRPFPFALGTPSLGELKRCFVKLTTAQIKVGL</sequence>
<dbReference type="OrthoDB" id="429841at2759"/>
<dbReference type="Proteomes" id="UP000886653">
    <property type="component" value="Unassembled WGS sequence"/>
</dbReference>
<comment type="caution">
    <text evidence="2">The sequence shown here is derived from an EMBL/GenBank/DDBJ whole genome shotgun (WGS) entry which is preliminary data.</text>
</comment>
<name>A0A9P6NHC2_9BASI</name>
<feature type="domain" description="VLRF1" evidence="1">
    <location>
        <begin position="190"/>
        <end position="294"/>
    </location>
</feature>
<evidence type="ECO:0000313" key="3">
    <source>
        <dbReference type="Proteomes" id="UP000886653"/>
    </source>
</evidence>
<reference evidence="2" key="1">
    <citation type="submission" date="2013-11" db="EMBL/GenBank/DDBJ databases">
        <title>Genome sequence of the fusiform rust pathogen reveals effectors for host alternation and coevolution with pine.</title>
        <authorList>
            <consortium name="DOE Joint Genome Institute"/>
            <person name="Smith K."/>
            <person name="Pendleton A."/>
            <person name="Kubisiak T."/>
            <person name="Anderson C."/>
            <person name="Salamov A."/>
            <person name="Aerts A."/>
            <person name="Riley R."/>
            <person name="Clum A."/>
            <person name="Lindquist E."/>
            <person name="Ence D."/>
            <person name="Campbell M."/>
            <person name="Kronenberg Z."/>
            <person name="Feau N."/>
            <person name="Dhillon B."/>
            <person name="Hamelin R."/>
            <person name="Burleigh J."/>
            <person name="Smith J."/>
            <person name="Yandell M."/>
            <person name="Nelson C."/>
            <person name="Grigoriev I."/>
            <person name="Davis J."/>
        </authorList>
    </citation>
    <scope>NUCLEOTIDE SEQUENCE</scope>
    <source>
        <strain evidence="2">G11</strain>
    </source>
</reference>
<organism evidence="2 3">
    <name type="scientific">Cronartium quercuum f. sp. fusiforme G11</name>
    <dbReference type="NCBI Taxonomy" id="708437"/>
    <lineage>
        <taxon>Eukaryota</taxon>
        <taxon>Fungi</taxon>
        <taxon>Dikarya</taxon>
        <taxon>Basidiomycota</taxon>
        <taxon>Pucciniomycotina</taxon>
        <taxon>Pucciniomycetes</taxon>
        <taxon>Pucciniales</taxon>
        <taxon>Coleosporiaceae</taxon>
        <taxon>Cronartium</taxon>
    </lineage>
</organism>
<evidence type="ECO:0000259" key="1">
    <source>
        <dbReference type="Pfam" id="PF18826"/>
    </source>
</evidence>
<protein>
    <recommendedName>
        <fullName evidence="1">VLRF1 domain-containing protein</fullName>
    </recommendedName>
</protein>
<dbReference type="AlphaFoldDB" id="A0A9P6NHC2"/>
<gene>
    <name evidence="2" type="ORF">CROQUDRAFT_134865</name>
</gene>
<evidence type="ECO:0000313" key="2">
    <source>
        <dbReference type="EMBL" id="KAG0143645.1"/>
    </source>
</evidence>
<dbReference type="InterPro" id="IPR041175">
    <property type="entry name" value="VLRF1/Vms1"/>
</dbReference>
<dbReference type="EMBL" id="MU167314">
    <property type="protein sequence ID" value="KAG0143645.1"/>
    <property type="molecule type" value="Genomic_DNA"/>
</dbReference>
<proteinExistence type="predicted"/>
<keyword evidence="3" id="KW-1185">Reference proteome</keyword>
<accession>A0A9P6NHC2</accession>